<name>A0A1R4JS85_9MICC</name>
<gene>
    <name evidence="10" type="ORF">E4A49_01405</name>
    <name evidence="9" type="ORF">FM125_10300</name>
</gene>
<sequence length="213" mass="22967">MLAWLEEFILHAAAQWWVLPVTGLLCLLDGIVPAFPSESVLVALAAIVKDGQPFALTALWAVGAVGAFCGDNLAYLIGRTVGADRWRWMRSKAVAGAMGMARRNLDRRGAFLLFTARFIPGGRVAVNLTAGATRYSYLRFVLLDAIACLCWSAYSILIARVTTGWLDSPLAKVAVSLVGAFVVGLLLDRLIHLVLSRREQAVARRTPGTGPTS</sequence>
<evidence type="ECO:0000256" key="1">
    <source>
        <dbReference type="ARBA" id="ARBA00004651"/>
    </source>
</evidence>
<dbReference type="AlphaFoldDB" id="A0A1R4JS85"/>
<dbReference type="InterPro" id="IPR032816">
    <property type="entry name" value="VTT_dom"/>
</dbReference>
<evidence type="ECO:0000256" key="6">
    <source>
        <dbReference type="ARBA" id="ARBA00023136"/>
    </source>
</evidence>
<feature type="domain" description="VTT" evidence="8">
    <location>
        <begin position="35"/>
        <end position="156"/>
    </location>
</feature>
<evidence type="ECO:0000259" key="8">
    <source>
        <dbReference type="Pfam" id="PF09335"/>
    </source>
</evidence>
<evidence type="ECO:0000313" key="11">
    <source>
        <dbReference type="Proteomes" id="UP000196230"/>
    </source>
</evidence>
<dbReference type="RefSeq" id="WP_067188072.1">
    <property type="nucleotide sequence ID" value="NZ_FUKP01000067.1"/>
</dbReference>
<feature type="transmembrane region" description="Helical" evidence="7">
    <location>
        <begin position="140"/>
        <end position="161"/>
    </location>
</feature>
<dbReference type="InterPro" id="IPR051311">
    <property type="entry name" value="DedA_domain"/>
</dbReference>
<dbReference type="PANTHER" id="PTHR42709:SF6">
    <property type="entry name" value="UNDECAPRENYL PHOSPHATE TRANSPORTER A"/>
    <property type="match status" value="1"/>
</dbReference>
<evidence type="ECO:0000313" key="9">
    <source>
        <dbReference type="EMBL" id="SJN34877.1"/>
    </source>
</evidence>
<dbReference type="Proteomes" id="UP000196230">
    <property type="component" value="Unassembled WGS sequence"/>
</dbReference>
<feature type="transmembrane region" description="Helical" evidence="7">
    <location>
        <begin position="173"/>
        <end position="195"/>
    </location>
</feature>
<dbReference type="GO" id="GO:0005886">
    <property type="term" value="C:plasma membrane"/>
    <property type="evidence" value="ECO:0007669"/>
    <property type="project" value="UniProtKB-SubCell"/>
</dbReference>
<keyword evidence="5 7" id="KW-1133">Transmembrane helix</keyword>
<evidence type="ECO:0000256" key="3">
    <source>
        <dbReference type="ARBA" id="ARBA00022475"/>
    </source>
</evidence>
<keyword evidence="3" id="KW-1003">Cell membrane</keyword>
<dbReference type="Proteomes" id="UP000297477">
    <property type="component" value="Unassembled WGS sequence"/>
</dbReference>
<dbReference type="Pfam" id="PF09335">
    <property type="entry name" value="VTT_dom"/>
    <property type="match status" value="1"/>
</dbReference>
<feature type="transmembrane region" description="Helical" evidence="7">
    <location>
        <begin position="12"/>
        <end position="35"/>
    </location>
</feature>
<dbReference type="OrthoDB" id="162303at2"/>
<comment type="subcellular location">
    <subcellularLocation>
        <location evidence="1">Cell membrane</location>
        <topology evidence="1">Multi-pass membrane protein</topology>
    </subcellularLocation>
</comment>
<keyword evidence="4 7" id="KW-0812">Transmembrane</keyword>
<dbReference type="PANTHER" id="PTHR42709">
    <property type="entry name" value="ALKALINE PHOSPHATASE LIKE PROTEIN"/>
    <property type="match status" value="1"/>
</dbReference>
<protein>
    <submittedName>
        <fullName evidence="10">DedA family protein</fullName>
    </submittedName>
    <submittedName>
        <fullName evidence="9">DedA protein</fullName>
    </submittedName>
</protein>
<reference evidence="10 12" key="2">
    <citation type="submission" date="2019-03" db="EMBL/GenBank/DDBJ databases">
        <title>Reclassification of Micrococcus aloeverae and Micrococcus yunnanensis as later heterotypic synonyms of Micrococcus luteus.</title>
        <authorList>
            <person name="Huang C.-H."/>
        </authorList>
    </citation>
    <scope>NUCLEOTIDE SEQUENCE [LARGE SCALE GENOMIC DNA]</scope>
    <source>
        <strain evidence="10 12">BCRC 12151</strain>
    </source>
</reference>
<evidence type="ECO:0000313" key="10">
    <source>
        <dbReference type="EMBL" id="TFI01146.1"/>
    </source>
</evidence>
<comment type="similarity">
    <text evidence="2">Belongs to the DedA family.</text>
</comment>
<keyword evidence="12" id="KW-1185">Reference proteome</keyword>
<evidence type="ECO:0000313" key="12">
    <source>
        <dbReference type="Proteomes" id="UP000297477"/>
    </source>
</evidence>
<feature type="transmembrane region" description="Helical" evidence="7">
    <location>
        <begin position="55"/>
        <end position="77"/>
    </location>
</feature>
<accession>A0A1R4JS85</accession>
<evidence type="ECO:0000256" key="4">
    <source>
        <dbReference type="ARBA" id="ARBA00022692"/>
    </source>
</evidence>
<evidence type="ECO:0000256" key="5">
    <source>
        <dbReference type="ARBA" id="ARBA00022989"/>
    </source>
</evidence>
<dbReference type="EMBL" id="FUKP01000067">
    <property type="protein sequence ID" value="SJN34877.1"/>
    <property type="molecule type" value="Genomic_DNA"/>
</dbReference>
<dbReference type="EMBL" id="SPKT01000002">
    <property type="protein sequence ID" value="TFI01146.1"/>
    <property type="molecule type" value="Genomic_DNA"/>
</dbReference>
<proteinExistence type="inferred from homology"/>
<keyword evidence="6 7" id="KW-0472">Membrane</keyword>
<organism evidence="9 11">
    <name type="scientific">Micrococcus lylae</name>
    <dbReference type="NCBI Taxonomy" id="1273"/>
    <lineage>
        <taxon>Bacteria</taxon>
        <taxon>Bacillati</taxon>
        <taxon>Actinomycetota</taxon>
        <taxon>Actinomycetes</taxon>
        <taxon>Micrococcales</taxon>
        <taxon>Micrococcaceae</taxon>
        <taxon>Micrococcus</taxon>
    </lineage>
</organism>
<evidence type="ECO:0000256" key="7">
    <source>
        <dbReference type="SAM" id="Phobius"/>
    </source>
</evidence>
<reference evidence="9 11" key="1">
    <citation type="submission" date="2017-02" db="EMBL/GenBank/DDBJ databases">
        <authorList>
            <person name="Peterson S.W."/>
        </authorList>
    </citation>
    <scope>NUCLEOTIDE SEQUENCE [LARGE SCALE GENOMIC DNA]</scope>
    <source>
        <strain evidence="9 11">2B3F</strain>
    </source>
</reference>
<evidence type="ECO:0000256" key="2">
    <source>
        <dbReference type="ARBA" id="ARBA00010792"/>
    </source>
</evidence>